<comment type="caution">
    <text evidence="2">The sequence shown here is derived from an EMBL/GenBank/DDBJ whole genome shotgun (WGS) entry which is preliminary data.</text>
</comment>
<organism evidence="2">
    <name type="scientific">marine sediment metagenome</name>
    <dbReference type="NCBI Taxonomy" id="412755"/>
    <lineage>
        <taxon>unclassified sequences</taxon>
        <taxon>metagenomes</taxon>
        <taxon>ecological metagenomes</taxon>
    </lineage>
</organism>
<feature type="region of interest" description="Disordered" evidence="1">
    <location>
        <begin position="110"/>
        <end position="138"/>
    </location>
</feature>
<protein>
    <submittedName>
        <fullName evidence="2">Uncharacterized protein</fullName>
    </submittedName>
</protein>
<dbReference type="AlphaFoldDB" id="A0A0F9X3B8"/>
<accession>A0A0F9X3B8</accession>
<evidence type="ECO:0000256" key="1">
    <source>
        <dbReference type="SAM" id="MobiDB-lite"/>
    </source>
</evidence>
<dbReference type="EMBL" id="LAZR01000153">
    <property type="protein sequence ID" value="KKN85993.1"/>
    <property type="molecule type" value="Genomic_DNA"/>
</dbReference>
<evidence type="ECO:0000313" key="2">
    <source>
        <dbReference type="EMBL" id="KKN85993.1"/>
    </source>
</evidence>
<gene>
    <name evidence="2" type="ORF">LCGC14_0274050</name>
</gene>
<feature type="compositionally biased region" description="Basic and acidic residues" evidence="1">
    <location>
        <begin position="126"/>
        <end position="138"/>
    </location>
</feature>
<proteinExistence type="predicted"/>
<reference evidence="2" key="1">
    <citation type="journal article" date="2015" name="Nature">
        <title>Complex archaea that bridge the gap between prokaryotes and eukaryotes.</title>
        <authorList>
            <person name="Spang A."/>
            <person name="Saw J.H."/>
            <person name="Jorgensen S.L."/>
            <person name="Zaremba-Niedzwiedzka K."/>
            <person name="Martijn J."/>
            <person name="Lind A.E."/>
            <person name="van Eijk R."/>
            <person name="Schleper C."/>
            <person name="Guy L."/>
            <person name="Ettema T.J."/>
        </authorList>
    </citation>
    <scope>NUCLEOTIDE SEQUENCE</scope>
</reference>
<sequence>MTTQGNQFVPLDLGLIEEGAFLASVNRAICKAQDELVRHVEAWGERAGKAKAVIDVSIELKCENPTPGEGFYTITPTLKIKLPARPPKTTSAMAGFDKARDQACLFVRETGSTEGDPNQMHLPMGDAKEPTDTQRSEA</sequence>
<name>A0A0F9X3B8_9ZZZZ</name>